<dbReference type="AlphaFoldDB" id="A0A0C3CJI0"/>
<sequence length="123" mass="13875">MSNRIATSLCRLDYLTFYLSGHDYRPSKTMVVYIGLRDGKESLHSQWFSRKPPVGGATWRQPVSWPTSGPQIHPKADHVFHPSVATGYRLQSTHKLCPTATSILFCTLPGTLGQLRPAHRLWT</sequence>
<accession>A0A0C3CJI0</accession>
<dbReference type="HOGENOM" id="CLU_2015557_0_0_1"/>
<evidence type="ECO:0000313" key="2">
    <source>
        <dbReference type="Proteomes" id="UP000053424"/>
    </source>
</evidence>
<gene>
    <name evidence="1" type="ORF">M413DRAFT_377684</name>
</gene>
<dbReference type="EMBL" id="KN831774">
    <property type="protein sequence ID" value="KIM44244.1"/>
    <property type="molecule type" value="Genomic_DNA"/>
</dbReference>
<protein>
    <submittedName>
        <fullName evidence="1">Uncharacterized protein</fullName>
    </submittedName>
</protein>
<organism evidence="1 2">
    <name type="scientific">Hebeloma cylindrosporum</name>
    <dbReference type="NCBI Taxonomy" id="76867"/>
    <lineage>
        <taxon>Eukaryota</taxon>
        <taxon>Fungi</taxon>
        <taxon>Dikarya</taxon>
        <taxon>Basidiomycota</taxon>
        <taxon>Agaricomycotina</taxon>
        <taxon>Agaricomycetes</taxon>
        <taxon>Agaricomycetidae</taxon>
        <taxon>Agaricales</taxon>
        <taxon>Agaricineae</taxon>
        <taxon>Hymenogastraceae</taxon>
        <taxon>Hebeloma</taxon>
    </lineage>
</organism>
<reference evidence="2" key="2">
    <citation type="submission" date="2015-01" db="EMBL/GenBank/DDBJ databases">
        <title>Evolutionary Origins and Diversification of the Mycorrhizal Mutualists.</title>
        <authorList>
            <consortium name="DOE Joint Genome Institute"/>
            <consortium name="Mycorrhizal Genomics Consortium"/>
            <person name="Kohler A."/>
            <person name="Kuo A."/>
            <person name="Nagy L.G."/>
            <person name="Floudas D."/>
            <person name="Copeland A."/>
            <person name="Barry K.W."/>
            <person name="Cichocki N."/>
            <person name="Veneault-Fourrey C."/>
            <person name="LaButti K."/>
            <person name="Lindquist E.A."/>
            <person name="Lipzen A."/>
            <person name="Lundell T."/>
            <person name="Morin E."/>
            <person name="Murat C."/>
            <person name="Riley R."/>
            <person name="Ohm R."/>
            <person name="Sun H."/>
            <person name="Tunlid A."/>
            <person name="Henrissat B."/>
            <person name="Grigoriev I.V."/>
            <person name="Hibbett D.S."/>
            <person name="Martin F."/>
        </authorList>
    </citation>
    <scope>NUCLEOTIDE SEQUENCE [LARGE SCALE GENOMIC DNA]</scope>
    <source>
        <strain evidence="2">h7</strain>
    </source>
</reference>
<evidence type="ECO:0000313" key="1">
    <source>
        <dbReference type="EMBL" id="KIM44244.1"/>
    </source>
</evidence>
<keyword evidence="2" id="KW-1185">Reference proteome</keyword>
<dbReference type="Proteomes" id="UP000053424">
    <property type="component" value="Unassembled WGS sequence"/>
</dbReference>
<reference evidence="1 2" key="1">
    <citation type="submission" date="2014-04" db="EMBL/GenBank/DDBJ databases">
        <authorList>
            <consortium name="DOE Joint Genome Institute"/>
            <person name="Kuo A."/>
            <person name="Gay G."/>
            <person name="Dore J."/>
            <person name="Kohler A."/>
            <person name="Nagy L.G."/>
            <person name="Floudas D."/>
            <person name="Copeland A."/>
            <person name="Barry K.W."/>
            <person name="Cichocki N."/>
            <person name="Veneault-Fourrey C."/>
            <person name="LaButti K."/>
            <person name="Lindquist E.A."/>
            <person name="Lipzen A."/>
            <person name="Lundell T."/>
            <person name="Morin E."/>
            <person name="Murat C."/>
            <person name="Sun H."/>
            <person name="Tunlid A."/>
            <person name="Henrissat B."/>
            <person name="Grigoriev I.V."/>
            <person name="Hibbett D.S."/>
            <person name="Martin F."/>
            <person name="Nordberg H.P."/>
            <person name="Cantor M.N."/>
            <person name="Hua S.X."/>
        </authorList>
    </citation>
    <scope>NUCLEOTIDE SEQUENCE [LARGE SCALE GENOMIC DNA]</scope>
    <source>
        <strain evidence="2">h7</strain>
    </source>
</reference>
<name>A0A0C3CJI0_HEBCY</name>
<proteinExistence type="predicted"/>